<evidence type="ECO:0000313" key="2">
    <source>
        <dbReference type="Proteomes" id="UP001241377"/>
    </source>
</evidence>
<dbReference type="Proteomes" id="UP001241377">
    <property type="component" value="Unassembled WGS sequence"/>
</dbReference>
<comment type="caution">
    <text evidence="1">The sequence shown here is derived from an EMBL/GenBank/DDBJ whole genome shotgun (WGS) entry which is preliminary data.</text>
</comment>
<protein>
    <submittedName>
        <fullName evidence="1">Pre-tRNA nuclear export protein</fullName>
    </submittedName>
</protein>
<accession>A0ACC2WJU5</accession>
<name>A0ACC2WJU5_9TREE</name>
<dbReference type="EMBL" id="JASBWR010000006">
    <property type="protein sequence ID" value="KAJ9111907.1"/>
    <property type="molecule type" value="Genomic_DNA"/>
</dbReference>
<organism evidence="1 2">
    <name type="scientific">Naganishia cerealis</name>
    <dbReference type="NCBI Taxonomy" id="610337"/>
    <lineage>
        <taxon>Eukaryota</taxon>
        <taxon>Fungi</taxon>
        <taxon>Dikarya</taxon>
        <taxon>Basidiomycota</taxon>
        <taxon>Agaricomycotina</taxon>
        <taxon>Tremellomycetes</taxon>
        <taxon>Filobasidiales</taxon>
        <taxon>Filobasidiaceae</taxon>
        <taxon>Naganishia</taxon>
    </lineage>
</organism>
<proteinExistence type="predicted"/>
<keyword evidence="2" id="KW-1185">Reference proteome</keyword>
<gene>
    <name evidence="1" type="primary">LOS1</name>
    <name evidence="1" type="ORF">QFC19_000829</name>
</gene>
<reference evidence="1" key="1">
    <citation type="submission" date="2023-04" db="EMBL/GenBank/DDBJ databases">
        <title>Draft Genome sequencing of Naganishia species isolated from polar environments using Oxford Nanopore Technology.</title>
        <authorList>
            <person name="Leo P."/>
            <person name="Venkateswaran K."/>
        </authorList>
    </citation>
    <scope>NUCLEOTIDE SEQUENCE</scope>
    <source>
        <strain evidence="1">MNA-CCFEE 5261</strain>
    </source>
</reference>
<evidence type="ECO:0000313" key="1">
    <source>
        <dbReference type="EMBL" id="KAJ9111907.1"/>
    </source>
</evidence>
<sequence length="986" mass="110824">METQIQQAVEIALSGTADPALKSQAYEFIDKIKTSENGLQSCVTILLSSSSVTSEALRFFVLQVVEENIPKVSNERLYSINNSLLQFLRENYIVNHQSYPIYLRNKLASVMATLFCHVYLTINPQFLVQLLEYSSSPPGTDIYVRIHLAIHAEIGDKLIARSPQQQERNNALKDSIRANDMQRLVQLWRLILENAEAHTSDTLTNTVRVVGCYVSWMEISLFVVPDFIGVIFSYLRKPDQRTAACETVAEIISKKMKPENKLQLLALLNITDVVGSLAQDSDDLEFTESVARLANQVGLELLIVFEAQSDSTSEVMNQLMGLWPSVLGFLTHEFDDVAQLVFPYIQQYLLACKKQKTLINNDLLKELFAKCIIKMKFDGDDDGLDDDSAAQFEEIRAKLKTFQDTIAILVPNLYLDLVPAVISESLFSNKPDWQTSELGLYQLSNFADGVRNNLVGVPKKELTTLKAFAVLRELFIQLIDSSVVLSLGHPRVQLLFFELVVRHYTFVASGTNPDPILKVFGSLVGMFNESEKVRLRSWYLFFRFIKLVKPQMSNPSFVEEILLKLQPLLVIKAELPVRDEDDDVVDNGSFSSQLYLFEALGLLIGLMSVDDSTKLRMADAIFSSLFSSLESCVAASESERNSQPIIPLQAHHALMAIGTFVRGYDDSNVKSGQVMVDKVDNAAQVVVITLSNFAKHEQVREASRFAFARFVPILRDRCTVHLSKLILLIINASNLTVTELSDFLSFLGQLVHTFKGNANVYQLLNDLLTPVVEKIFSLLKYNGENNDFDTMPDVIRDKNGLKKAYMNLLSAIIMNNSSSLLVTESNKAKLPEILSSLFEYSYDLADTTVAKLAVTQLINFVTVLGGSGGKINDPNDTYGESLPAIEGVDEYLIEKSMHLCFELPFQKTEFDLKDAQFRLIAQEISQLIKICYDRKGDTYLQYLSTYLTTMGMAPELMNDFGSSVVKLDNRAFKKYFITFVSQLKSA</sequence>